<evidence type="ECO:0000313" key="2">
    <source>
        <dbReference type="EMBL" id="MCS0588223.1"/>
    </source>
</evidence>
<evidence type="ECO:0000313" key="3">
    <source>
        <dbReference type="Proteomes" id="UP001205560"/>
    </source>
</evidence>
<gene>
    <name evidence="2" type="ORF">NX782_03280</name>
</gene>
<sequence>MTTISASFFVRAKRLRRTPWLDVIGAAWLVLVGGMFVKLVLPAQLGYELRHLFLLAPVLVLIAKDLSHLPDALERTRQALRTRTWRKLPAAWLPPEFLGLLRLDGALRRGFADWLLRRPHIAAPAGQAFGYLQFGAYRTACAILLVSTLVELPLDAAIVPWLIADDSKRMAIHLLMLAGALSSIVYMLGDRRLLGKGCHVLTGDALELRVGARSHGSVPLEAIVACERLNESADAWRRRHGIDACDSVRVSPLDKPNAVLRLQPGNTVRLAHHGVERRGLRCIFLYLDRPAALIDALAGKPQ</sequence>
<dbReference type="EMBL" id="JANUGX010000002">
    <property type="protein sequence ID" value="MCS0588223.1"/>
    <property type="molecule type" value="Genomic_DNA"/>
</dbReference>
<evidence type="ECO:0000256" key="1">
    <source>
        <dbReference type="SAM" id="Phobius"/>
    </source>
</evidence>
<reference evidence="2 3" key="1">
    <citation type="submission" date="2022-08" db="EMBL/GenBank/DDBJ databases">
        <title>Reclassification of Massilia species as members of the genera Telluria, Duganella, Pseudoduganella, Mokoshia gen. nov. and Zemynaea gen. nov. using orthogonal and non-orthogonal genome-based approaches.</title>
        <authorList>
            <person name="Bowman J.P."/>
        </authorList>
    </citation>
    <scope>NUCLEOTIDE SEQUENCE [LARGE SCALE GENOMIC DNA]</scope>
    <source>
        <strain evidence="2 3">LMG 28164</strain>
    </source>
</reference>
<keyword evidence="3" id="KW-1185">Reference proteome</keyword>
<dbReference type="Proteomes" id="UP001205560">
    <property type="component" value="Unassembled WGS sequence"/>
</dbReference>
<dbReference type="RefSeq" id="WP_258844047.1">
    <property type="nucleotide sequence ID" value="NZ_JANUGX010000002.1"/>
</dbReference>
<protein>
    <recommendedName>
        <fullName evidence="4">Transmembrane protein</fullName>
    </recommendedName>
</protein>
<keyword evidence="1" id="KW-1133">Transmembrane helix</keyword>
<feature type="transmembrane region" description="Helical" evidence="1">
    <location>
        <begin position="170"/>
        <end position="189"/>
    </location>
</feature>
<feature type="transmembrane region" description="Helical" evidence="1">
    <location>
        <begin position="20"/>
        <end position="37"/>
    </location>
</feature>
<keyword evidence="1" id="KW-0812">Transmembrane</keyword>
<feature type="transmembrane region" description="Helical" evidence="1">
    <location>
        <begin position="141"/>
        <end position="164"/>
    </location>
</feature>
<proteinExistence type="predicted"/>
<accession>A0ABT2A206</accession>
<name>A0ABT2A206_9BURK</name>
<organism evidence="2 3">
    <name type="scientific">Massilia norwichensis</name>
    <dbReference type="NCBI Taxonomy" id="1442366"/>
    <lineage>
        <taxon>Bacteria</taxon>
        <taxon>Pseudomonadati</taxon>
        <taxon>Pseudomonadota</taxon>
        <taxon>Betaproteobacteria</taxon>
        <taxon>Burkholderiales</taxon>
        <taxon>Oxalobacteraceae</taxon>
        <taxon>Telluria group</taxon>
        <taxon>Massilia</taxon>
    </lineage>
</organism>
<keyword evidence="1" id="KW-0472">Membrane</keyword>
<evidence type="ECO:0008006" key="4">
    <source>
        <dbReference type="Google" id="ProtNLM"/>
    </source>
</evidence>
<comment type="caution">
    <text evidence="2">The sequence shown here is derived from an EMBL/GenBank/DDBJ whole genome shotgun (WGS) entry which is preliminary data.</text>
</comment>